<evidence type="ECO:0000313" key="2">
    <source>
        <dbReference type="Proteomes" id="UP001057402"/>
    </source>
</evidence>
<proteinExistence type="predicted"/>
<evidence type="ECO:0000313" key="1">
    <source>
        <dbReference type="EMBL" id="KAI4318638.1"/>
    </source>
</evidence>
<dbReference type="EMBL" id="CM042889">
    <property type="protein sequence ID" value="KAI4318638.1"/>
    <property type="molecule type" value="Genomic_DNA"/>
</dbReference>
<comment type="caution">
    <text evidence="1">The sequence shown here is derived from an EMBL/GenBank/DDBJ whole genome shotgun (WGS) entry which is preliminary data.</text>
</comment>
<protein>
    <submittedName>
        <fullName evidence="1">Uncharacterized protein</fullName>
    </submittedName>
</protein>
<organism evidence="1 2">
    <name type="scientific">Melastoma candidum</name>
    <dbReference type="NCBI Taxonomy" id="119954"/>
    <lineage>
        <taxon>Eukaryota</taxon>
        <taxon>Viridiplantae</taxon>
        <taxon>Streptophyta</taxon>
        <taxon>Embryophyta</taxon>
        <taxon>Tracheophyta</taxon>
        <taxon>Spermatophyta</taxon>
        <taxon>Magnoliopsida</taxon>
        <taxon>eudicotyledons</taxon>
        <taxon>Gunneridae</taxon>
        <taxon>Pentapetalae</taxon>
        <taxon>rosids</taxon>
        <taxon>malvids</taxon>
        <taxon>Myrtales</taxon>
        <taxon>Melastomataceae</taxon>
        <taxon>Melastomatoideae</taxon>
        <taxon>Melastomateae</taxon>
        <taxon>Melastoma</taxon>
    </lineage>
</organism>
<sequence>MELPKKTIPGSYGTPFFGSIADRIDYFYKQGADLFFKTRMEKYGSTVFRSNIGPGPFISKDSRVIVLLDAVSFPILFDTSKVEKRDVLTGTYLPSVSFTGGYRMLAYLDPSEPRHKLFKRYFLSLLASKHSEFVPLFRSSMSRLFTELEDGLSCDNNGKQKGGVPFSDLNEKMSLNFLYNLFFDGLGPEGSVLRTDWAPKFFDLWLFFQLSPLMTLGLPKFLNPLEDLILHTFRLPPFLLRSEYKKFYMAVNDASASVLDEMEKLGISRDEACHNLIFLMVFNAFGGMKTAFPVLLKWVGTAGKDLHHRLADEIRGIVEAEGGLTLASLEKMRLTKSVVYEALRIEPPVQFQYGHAKEDMVIRSHDAAYEIKKGEMILGYQPFATRDPRVFKKAEEFVGDRFMGEEGERLLKYVYWSNGREVDNPTPGDKQCPGKNLVMTMCRVMLAEFFLRYDTFEVDVGVLPTGASVTFKSLTKTSRSHN</sequence>
<gene>
    <name evidence="1" type="ORF">MLD38_032314</name>
</gene>
<dbReference type="Proteomes" id="UP001057402">
    <property type="component" value="Chromosome 10"/>
</dbReference>
<name>A0ACB9M3Q3_9MYRT</name>
<reference evidence="2" key="1">
    <citation type="journal article" date="2023" name="Front. Plant Sci.">
        <title>Chromosomal-level genome assembly of Melastoma candidum provides insights into trichome evolution.</title>
        <authorList>
            <person name="Zhong Y."/>
            <person name="Wu W."/>
            <person name="Sun C."/>
            <person name="Zou P."/>
            <person name="Liu Y."/>
            <person name="Dai S."/>
            <person name="Zhou R."/>
        </authorList>
    </citation>
    <scope>NUCLEOTIDE SEQUENCE [LARGE SCALE GENOMIC DNA]</scope>
</reference>
<keyword evidence="2" id="KW-1185">Reference proteome</keyword>
<accession>A0ACB9M3Q3</accession>